<gene>
    <name evidence="7" type="ORF">RJT34_25634</name>
</gene>
<evidence type="ECO:0000256" key="4">
    <source>
        <dbReference type="ARBA" id="ARBA00023163"/>
    </source>
</evidence>
<evidence type="ECO:0000313" key="7">
    <source>
        <dbReference type="EMBL" id="KAK7280570.1"/>
    </source>
</evidence>
<dbReference type="AlphaFoldDB" id="A0AAN9IK59"/>
<dbReference type="SMART" id="SM01019">
    <property type="entry name" value="B3"/>
    <property type="match status" value="2"/>
</dbReference>
<comment type="subcellular location">
    <subcellularLocation>
        <location evidence="1">Nucleus</location>
    </subcellularLocation>
</comment>
<dbReference type="GO" id="GO:0005634">
    <property type="term" value="C:nucleus"/>
    <property type="evidence" value="ECO:0007669"/>
    <property type="project" value="UniProtKB-SubCell"/>
</dbReference>
<dbReference type="Pfam" id="PF02362">
    <property type="entry name" value="B3"/>
    <property type="match status" value="2"/>
</dbReference>
<dbReference type="CDD" id="cd10017">
    <property type="entry name" value="B3_DNA"/>
    <property type="match status" value="2"/>
</dbReference>
<protein>
    <recommendedName>
        <fullName evidence="6">TF-B3 domain-containing protein</fullName>
    </recommendedName>
</protein>
<dbReference type="SUPFAM" id="SSF101936">
    <property type="entry name" value="DNA-binding pseudobarrel domain"/>
    <property type="match status" value="2"/>
</dbReference>
<evidence type="ECO:0000256" key="5">
    <source>
        <dbReference type="ARBA" id="ARBA00023242"/>
    </source>
</evidence>
<reference evidence="7 8" key="1">
    <citation type="submission" date="2024-01" db="EMBL/GenBank/DDBJ databases">
        <title>The genomes of 5 underutilized Papilionoideae crops provide insights into root nodulation and disease resistance.</title>
        <authorList>
            <person name="Yuan L."/>
        </authorList>
    </citation>
    <scope>NUCLEOTIDE SEQUENCE [LARGE SCALE GENOMIC DNA]</scope>
    <source>
        <strain evidence="7">LY-2023</strain>
        <tissue evidence="7">Leaf</tissue>
    </source>
</reference>
<dbReference type="InterPro" id="IPR003340">
    <property type="entry name" value="B3_DNA-bd"/>
</dbReference>
<evidence type="ECO:0000256" key="3">
    <source>
        <dbReference type="ARBA" id="ARBA00023125"/>
    </source>
</evidence>
<dbReference type="PROSITE" id="PS50863">
    <property type="entry name" value="B3"/>
    <property type="match status" value="2"/>
</dbReference>
<name>A0AAN9IK59_CLITE</name>
<evidence type="ECO:0000256" key="1">
    <source>
        <dbReference type="ARBA" id="ARBA00004123"/>
    </source>
</evidence>
<proteinExistence type="predicted"/>
<dbReference type="EMBL" id="JAYKXN010000006">
    <property type="protein sequence ID" value="KAK7280570.1"/>
    <property type="molecule type" value="Genomic_DNA"/>
</dbReference>
<comment type="caution">
    <text evidence="7">The sequence shown here is derived from an EMBL/GenBank/DDBJ whole genome shotgun (WGS) entry which is preliminary data.</text>
</comment>
<dbReference type="InterPro" id="IPR015300">
    <property type="entry name" value="DNA-bd_pseudobarrel_sf"/>
</dbReference>
<dbReference type="InterPro" id="IPR050655">
    <property type="entry name" value="Plant_B3_domain"/>
</dbReference>
<dbReference type="PANTHER" id="PTHR31920:SF117">
    <property type="entry name" value="TRANSCRIPTIONAL FACTOR FAMILY PROTEIN, PUTATIVE-RELATED"/>
    <property type="match status" value="1"/>
</dbReference>
<evidence type="ECO:0000313" key="8">
    <source>
        <dbReference type="Proteomes" id="UP001359559"/>
    </source>
</evidence>
<keyword evidence="2" id="KW-0805">Transcription regulation</keyword>
<sequence length="281" mass="32426">MVAVDTVFQLQIAAMAGHHLQKKPTLPIRFFKTILEINLERLKIPDKFTRRYGGGLPNPVLIKPPDGTEWEMHWTKRNGEVWFEKGWKEFVENYSLDHGHLVVFKYNGTSQIDVIMLHQDALEIDYPFDVNDNTDQSDDESVQILDDQQHAENIGEKGKERSLSLNWPKQSRAKEVARNFESKNPFFTVTIKPVNLAGGRLWVPAMKDYINEKEEKYVKLEVGERSWDVKLLRSQNSSGCRLSSGWSMFAAEIELLPGDVCVFEFISVQDLVFKVHVFKNV</sequence>
<feature type="domain" description="TF-B3" evidence="6">
    <location>
        <begin position="186"/>
        <end position="281"/>
    </location>
</feature>
<dbReference type="GO" id="GO:0003677">
    <property type="term" value="F:DNA binding"/>
    <property type="evidence" value="ECO:0007669"/>
    <property type="project" value="UniProtKB-KW"/>
</dbReference>
<dbReference type="Proteomes" id="UP001359559">
    <property type="component" value="Unassembled WGS sequence"/>
</dbReference>
<keyword evidence="8" id="KW-1185">Reference proteome</keyword>
<accession>A0AAN9IK59</accession>
<keyword evidence="5" id="KW-0539">Nucleus</keyword>
<evidence type="ECO:0000259" key="6">
    <source>
        <dbReference type="PROSITE" id="PS50863"/>
    </source>
</evidence>
<organism evidence="7 8">
    <name type="scientific">Clitoria ternatea</name>
    <name type="common">Butterfly pea</name>
    <dbReference type="NCBI Taxonomy" id="43366"/>
    <lineage>
        <taxon>Eukaryota</taxon>
        <taxon>Viridiplantae</taxon>
        <taxon>Streptophyta</taxon>
        <taxon>Embryophyta</taxon>
        <taxon>Tracheophyta</taxon>
        <taxon>Spermatophyta</taxon>
        <taxon>Magnoliopsida</taxon>
        <taxon>eudicotyledons</taxon>
        <taxon>Gunneridae</taxon>
        <taxon>Pentapetalae</taxon>
        <taxon>rosids</taxon>
        <taxon>fabids</taxon>
        <taxon>Fabales</taxon>
        <taxon>Fabaceae</taxon>
        <taxon>Papilionoideae</taxon>
        <taxon>50 kb inversion clade</taxon>
        <taxon>NPAAA clade</taxon>
        <taxon>indigoferoid/millettioid clade</taxon>
        <taxon>Phaseoleae</taxon>
        <taxon>Clitoria</taxon>
    </lineage>
</organism>
<dbReference type="Gene3D" id="2.40.330.10">
    <property type="entry name" value="DNA-binding pseudobarrel domain"/>
    <property type="match status" value="2"/>
</dbReference>
<keyword evidence="4" id="KW-0804">Transcription</keyword>
<evidence type="ECO:0000256" key="2">
    <source>
        <dbReference type="ARBA" id="ARBA00023015"/>
    </source>
</evidence>
<keyword evidence="3" id="KW-0238">DNA-binding</keyword>
<dbReference type="PANTHER" id="PTHR31920">
    <property type="entry name" value="B3 DOMAIN-CONTAINING"/>
    <property type="match status" value="1"/>
</dbReference>
<feature type="domain" description="TF-B3" evidence="6">
    <location>
        <begin position="27"/>
        <end position="120"/>
    </location>
</feature>